<gene>
    <name evidence="1" type="ORF">B0J13DRAFT_457229</name>
</gene>
<evidence type="ECO:0000313" key="2">
    <source>
        <dbReference type="Proteomes" id="UP000717696"/>
    </source>
</evidence>
<keyword evidence="2" id="KW-1185">Reference proteome</keyword>
<organism evidence="1 2">
    <name type="scientific">Dactylonectria estremocensis</name>
    <dbReference type="NCBI Taxonomy" id="1079267"/>
    <lineage>
        <taxon>Eukaryota</taxon>
        <taxon>Fungi</taxon>
        <taxon>Dikarya</taxon>
        <taxon>Ascomycota</taxon>
        <taxon>Pezizomycotina</taxon>
        <taxon>Sordariomycetes</taxon>
        <taxon>Hypocreomycetidae</taxon>
        <taxon>Hypocreales</taxon>
        <taxon>Nectriaceae</taxon>
        <taxon>Dactylonectria</taxon>
    </lineage>
</organism>
<protein>
    <submittedName>
        <fullName evidence="1">Uncharacterized protein</fullName>
    </submittedName>
</protein>
<evidence type="ECO:0000313" key="1">
    <source>
        <dbReference type="EMBL" id="KAH7120446.1"/>
    </source>
</evidence>
<reference evidence="1" key="1">
    <citation type="journal article" date="2021" name="Nat. Commun.">
        <title>Genetic determinants of endophytism in the Arabidopsis root mycobiome.</title>
        <authorList>
            <person name="Mesny F."/>
            <person name="Miyauchi S."/>
            <person name="Thiergart T."/>
            <person name="Pickel B."/>
            <person name="Atanasova L."/>
            <person name="Karlsson M."/>
            <person name="Huettel B."/>
            <person name="Barry K.W."/>
            <person name="Haridas S."/>
            <person name="Chen C."/>
            <person name="Bauer D."/>
            <person name="Andreopoulos W."/>
            <person name="Pangilinan J."/>
            <person name="LaButti K."/>
            <person name="Riley R."/>
            <person name="Lipzen A."/>
            <person name="Clum A."/>
            <person name="Drula E."/>
            <person name="Henrissat B."/>
            <person name="Kohler A."/>
            <person name="Grigoriev I.V."/>
            <person name="Martin F.M."/>
            <person name="Hacquard S."/>
        </authorList>
    </citation>
    <scope>NUCLEOTIDE SEQUENCE</scope>
    <source>
        <strain evidence="1">MPI-CAGE-AT-0021</strain>
    </source>
</reference>
<dbReference type="OrthoDB" id="3440371at2759"/>
<sequence length="59" mass="6967">MQFQKTGPDQVLDIKQSEITKWLQHTGWLQLFRNRPLDIITASTLQPRLAWNEDYLLGL</sequence>
<dbReference type="EMBL" id="JAGMUU010000028">
    <property type="protein sequence ID" value="KAH7120446.1"/>
    <property type="molecule type" value="Genomic_DNA"/>
</dbReference>
<proteinExistence type="predicted"/>
<dbReference type="AlphaFoldDB" id="A0A9P9DKW7"/>
<accession>A0A9P9DKW7</accession>
<dbReference type="Proteomes" id="UP000717696">
    <property type="component" value="Unassembled WGS sequence"/>
</dbReference>
<comment type="caution">
    <text evidence="1">The sequence shown here is derived from an EMBL/GenBank/DDBJ whole genome shotgun (WGS) entry which is preliminary data.</text>
</comment>
<name>A0A9P9DKW7_9HYPO</name>